<evidence type="ECO:0000313" key="1">
    <source>
        <dbReference type="Proteomes" id="UP000887578"/>
    </source>
</evidence>
<proteinExistence type="predicted"/>
<name>A0A914R3S7_9BILA</name>
<dbReference type="Proteomes" id="UP000887578">
    <property type="component" value="Unplaced"/>
</dbReference>
<evidence type="ECO:0000313" key="2">
    <source>
        <dbReference type="WBParaSite" id="PDA_v2.g9245.t1"/>
    </source>
</evidence>
<accession>A0A914R3S7</accession>
<sequence length="448" mass="50408">MARLKKSNVQCFFILETQMNFIKKQIGALNYPDRLRAEGGYGGGFNWNSGLNILQMQSEIDNVEQTTLPYSLSKQFSSLVTSFEALKNYSSNFGAIIFISDTSDHADLTSAYRILPKLKGIRLTFVLLGAIDSSPLRNFTSNFLYWQDLSQPAPDNWDLLSYHAYGCDAPDTQGSTKPVPTGPTTTPIPYYPCQNWIEILADDSDVLTADQFQVLTFILAGKRTNAYAIRAFEDDAIIYNWQNIGVTAQPNEWDMSVAFRCIPPPPTPSKSPYLPCESWIHFGIDDSNTLEKNEFYKETSFISSTIGNINFPKRIAAVGMYFQPVFWNNFDTVNGIQESVDYFPKGDGPYSLKQQFIALSANLQNTETGNIQIAAIIFISDTSDSALAGADQIFSQFKPVKITFVLFGNNTDSSKLTKYSSNFIAWNIYHEDQPDNWNNLYYSVYGCQ</sequence>
<keyword evidence="1" id="KW-1185">Reference proteome</keyword>
<dbReference type="AlphaFoldDB" id="A0A914R3S7"/>
<reference evidence="2" key="1">
    <citation type="submission" date="2022-11" db="UniProtKB">
        <authorList>
            <consortium name="WormBaseParasite"/>
        </authorList>
    </citation>
    <scope>IDENTIFICATION</scope>
</reference>
<dbReference type="WBParaSite" id="PDA_v2.g9245.t1">
    <property type="protein sequence ID" value="PDA_v2.g9245.t1"/>
    <property type="gene ID" value="PDA_v2.g9245"/>
</dbReference>
<protein>
    <submittedName>
        <fullName evidence="2">VWFA domain-containing protein</fullName>
    </submittedName>
</protein>
<organism evidence="1 2">
    <name type="scientific">Panagrolaimus davidi</name>
    <dbReference type="NCBI Taxonomy" id="227884"/>
    <lineage>
        <taxon>Eukaryota</taxon>
        <taxon>Metazoa</taxon>
        <taxon>Ecdysozoa</taxon>
        <taxon>Nematoda</taxon>
        <taxon>Chromadorea</taxon>
        <taxon>Rhabditida</taxon>
        <taxon>Tylenchina</taxon>
        <taxon>Panagrolaimomorpha</taxon>
        <taxon>Panagrolaimoidea</taxon>
        <taxon>Panagrolaimidae</taxon>
        <taxon>Panagrolaimus</taxon>
    </lineage>
</organism>